<organism evidence="2 3">
    <name type="scientific">Croceicoccus esteveae</name>
    <dbReference type="NCBI Taxonomy" id="3075597"/>
    <lineage>
        <taxon>Bacteria</taxon>
        <taxon>Pseudomonadati</taxon>
        <taxon>Pseudomonadota</taxon>
        <taxon>Alphaproteobacteria</taxon>
        <taxon>Sphingomonadales</taxon>
        <taxon>Erythrobacteraceae</taxon>
        <taxon>Croceicoccus</taxon>
    </lineage>
</organism>
<proteinExistence type="predicted"/>
<reference evidence="2 3" key="1">
    <citation type="submission" date="2023-09" db="EMBL/GenBank/DDBJ databases">
        <authorList>
            <person name="Rey-Velasco X."/>
        </authorList>
    </citation>
    <scope>NUCLEOTIDE SEQUENCE [LARGE SCALE GENOMIC DNA]</scope>
    <source>
        <strain evidence="2 3">F390</strain>
    </source>
</reference>
<name>A0ABU2ZD82_9SPHN</name>
<sequence length="330" mass="36891">MPPATNQRNAGECDVSFAVALFNAMPFLPDAINSALSQNGVTVEVLIVDDHGSDEGLAWAQALAARDSRVRIFQTPVNSGPGGARNVAIENMRGRWFAVLDSDDWIEKDRTAALIAEAELWDAHCIADDLVVFGEGRQETRYLGPDEAGTGFWLDLDTYFKAAVMYGKAPNPGFLKPMIRCDLIERLGLRYNPALRIAEDDELVVRLLLDGARYRVSPQAMYHYRKHAASISHRLSARNAERMLEVEQHIRARLIAEDRLTTAYAARWHALVAAVSFARSIEHLKHRRWAGALSEAVHHPRSIALYAMPLRARIARMFARDTKEAPPQGR</sequence>
<dbReference type="SUPFAM" id="SSF53448">
    <property type="entry name" value="Nucleotide-diphospho-sugar transferases"/>
    <property type="match status" value="1"/>
</dbReference>
<dbReference type="Proteomes" id="UP001259803">
    <property type="component" value="Unassembled WGS sequence"/>
</dbReference>
<protein>
    <submittedName>
        <fullName evidence="2">Glycosyltransferase family 2 protein</fullName>
        <ecNumber evidence="2">2.4.-.-</ecNumber>
    </submittedName>
</protein>
<dbReference type="CDD" id="cd00761">
    <property type="entry name" value="Glyco_tranf_GTA_type"/>
    <property type="match status" value="1"/>
</dbReference>
<dbReference type="EMBL" id="JAVRHS010000001">
    <property type="protein sequence ID" value="MDT0574572.1"/>
    <property type="molecule type" value="Genomic_DNA"/>
</dbReference>
<dbReference type="InterPro" id="IPR029044">
    <property type="entry name" value="Nucleotide-diphossugar_trans"/>
</dbReference>
<keyword evidence="3" id="KW-1185">Reference proteome</keyword>
<dbReference type="GO" id="GO:0016757">
    <property type="term" value="F:glycosyltransferase activity"/>
    <property type="evidence" value="ECO:0007669"/>
    <property type="project" value="UniProtKB-KW"/>
</dbReference>
<dbReference type="PANTHER" id="PTHR22916:SF3">
    <property type="entry name" value="UDP-GLCNAC:BETAGAL BETA-1,3-N-ACETYLGLUCOSAMINYLTRANSFERASE-LIKE PROTEIN 1"/>
    <property type="match status" value="1"/>
</dbReference>
<keyword evidence="2" id="KW-0328">Glycosyltransferase</keyword>
<evidence type="ECO:0000313" key="2">
    <source>
        <dbReference type="EMBL" id="MDT0574572.1"/>
    </source>
</evidence>
<dbReference type="Pfam" id="PF00535">
    <property type="entry name" value="Glycos_transf_2"/>
    <property type="match status" value="1"/>
</dbReference>
<dbReference type="Gene3D" id="3.90.550.10">
    <property type="entry name" value="Spore Coat Polysaccharide Biosynthesis Protein SpsA, Chain A"/>
    <property type="match status" value="1"/>
</dbReference>
<dbReference type="InterPro" id="IPR001173">
    <property type="entry name" value="Glyco_trans_2-like"/>
</dbReference>
<feature type="domain" description="Glycosyltransferase 2-like" evidence="1">
    <location>
        <begin position="16"/>
        <end position="181"/>
    </location>
</feature>
<dbReference type="EC" id="2.4.-.-" evidence="2"/>
<evidence type="ECO:0000259" key="1">
    <source>
        <dbReference type="Pfam" id="PF00535"/>
    </source>
</evidence>
<keyword evidence="2" id="KW-0808">Transferase</keyword>
<accession>A0ABU2ZD82</accession>
<comment type="caution">
    <text evidence="2">The sequence shown here is derived from an EMBL/GenBank/DDBJ whole genome shotgun (WGS) entry which is preliminary data.</text>
</comment>
<evidence type="ECO:0000313" key="3">
    <source>
        <dbReference type="Proteomes" id="UP001259803"/>
    </source>
</evidence>
<dbReference type="RefSeq" id="WP_311339157.1">
    <property type="nucleotide sequence ID" value="NZ_JAVRHS010000001.1"/>
</dbReference>
<dbReference type="PANTHER" id="PTHR22916">
    <property type="entry name" value="GLYCOSYLTRANSFERASE"/>
    <property type="match status" value="1"/>
</dbReference>
<gene>
    <name evidence="2" type="ORF">RM533_00070</name>
</gene>